<sequence length="423" mass="45462">MDFSECYQHTCSAVALAAREGNHSLVSKLIQKGYSADVSDNRGWNPLHEAAFRGSYECVRTLIKAASSSRRRRDYVNSPAHDSTTPLLLAAQKGHARVAKVLLRAGADANRATDDDTSPLFAAVSGGHMEVVELLARNGAEVDRAHSVSRWSCLHQAAFKGHAEIVRLLAGVARVNAVDDFEITPLFVAAQYGQRRCLEILADAGANVNCQSHDLATPMLIASQEGHLNCVEALLDRGADPNLYCNEEKWQLPVHAAAEFGHVRVLERLLAVTDRVCDRGAGKVSPVYSAVLRGQAETLRVLLREGYSPDAQECPAYGYSSPLAAALCTSAMSVEIRGRVPGLVRALLGAGARVDGGLYARCLEQDLPYLLEPLLERGGVPVGEHLAELVPDRPGSPPRRRRLAPAAAEGRPGPRGVPAGRLL</sequence>
<feature type="repeat" description="ANK" evidence="3">
    <location>
        <begin position="115"/>
        <end position="147"/>
    </location>
</feature>
<evidence type="ECO:0000256" key="1">
    <source>
        <dbReference type="ARBA" id="ARBA00022737"/>
    </source>
</evidence>
<feature type="repeat" description="ANK" evidence="3">
    <location>
        <begin position="42"/>
        <end position="74"/>
    </location>
</feature>
<dbReference type="PROSITE" id="PS50297">
    <property type="entry name" value="ANK_REP_REGION"/>
    <property type="match status" value="5"/>
</dbReference>
<dbReference type="Pfam" id="PF12796">
    <property type="entry name" value="Ank_2"/>
    <property type="match status" value="3"/>
</dbReference>
<dbReference type="InterPro" id="IPR002110">
    <property type="entry name" value="Ankyrin_rpt"/>
</dbReference>
<evidence type="ECO:0008006" key="7">
    <source>
        <dbReference type="Google" id="ProtNLM"/>
    </source>
</evidence>
<protein>
    <recommendedName>
        <fullName evidence="7">Ankyrin repeat and SOCS box protein 3</fullName>
    </recommendedName>
</protein>
<feature type="repeat" description="ANK" evidence="3">
    <location>
        <begin position="82"/>
        <end position="114"/>
    </location>
</feature>
<dbReference type="InterPro" id="IPR036770">
    <property type="entry name" value="Ankyrin_rpt-contain_sf"/>
</dbReference>
<dbReference type="Gene3D" id="1.25.40.20">
    <property type="entry name" value="Ankyrin repeat-containing domain"/>
    <property type="match status" value="2"/>
</dbReference>
<dbReference type="PROSITE" id="PS50088">
    <property type="entry name" value="ANK_REPEAT"/>
    <property type="match status" value="5"/>
</dbReference>
<evidence type="ECO:0000256" key="3">
    <source>
        <dbReference type="PROSITE-ProRule" id="PRU00023"/>
    </source>
</evidence>
<dbReference type="SMART" id="SM00248">
    <property type="entry name" value="ANK"/>
    <property type="match status" value="9"/>
</dbReference>
<feature type="repeat" description="ANK" evidence="3">
    <location>
        <begin position="181"/>
        <end position="213"/>
    </location>
</feature>
<dbReference type="Proteomes" id="UP001044222">
    <property type="component" value="Unassembled WGS sequence"/>
</dbReference>
<evidence type="ECO:0000313" key="5">
    <source>
        <dbReference type="EMBL" id="KAG5855190.1"/>
    </source>
</evidence>
<evidence type="ECO:0000256" key="2">
    <source>
        <dbReference type="ARBA" id="ARBA00023043"/>
    </source>
</evidence>
<dbReference type="SUPFAM" id="SSF48403">
    <property type="entry name" value="Ankyrin repeat"/>
    <property type="match status" value="1"/>
</dbReference>
<evidence type="ECO:0000313" key="6">
    <source>
        <dbReference type="Proteomes" id="UP001044222"/>
    </source>
</evidence>
<feature type="region of interest" description="Disordered" evidence="4">
    <location>
        <begin position="388"/>
        <end position="423"/>
    </location>
</feature>
<dbReference type="EMBL" id="JAFIRN010000002">
    <property type="protein sequence ID" value="KAG5855190.1"/>
    <property type="molecule type" value="Genomic_DNA"/>
</dbReference>
<keyword evidence="6" id="KW-1185">Reference proteome</keyword>
<feature type="repeat" description="ANK" evidence="3">
    <location>
        <begin position="214"/>
        <end position="246"/>
    </location>
</feature>
<comment type="caution">
    <text evidence="5">The sequence shown here is derived from an EMBL/GenBank/DDBJ whole genome shotgun (WGS) entry which is preliminary data.</text>
</comment>
<keyword evidence="1" id="KW-0677">Repeat</keyword>
<dbReference type="PRINTS" id="PR01415">
    <property type="entry name" value="ANKYRIN"/>
</dbReference>
<dbReference type="PANTHER" id="PTHR24171:SF10">
    <property type="entry name" value="ANKYRIN REPEAT DOMAIN-CONTAINING PROTEIN 29-LIKE"/>
    <property type="match status" value="1"/>
</dbReference>
<name>A0A9D3MXL8_ANGAN</name>
<dbReference type="PANTHER" id="PTHR24171">
    <property type="entry name" value="ANKYRIN REPEAT DOMAIN-CONTAINING PROTEIN 39-RELATED"/>
    <property type="match status" value="1"/>
</dbReference>
<feature type="compositionally biased region" description="Low complexity" evidence="4">
    <location>
        <begin position="404"/>
        <end position="423"/>
    </location>
</feature>
<accession>A0A9D3MXL8</accession>
<reference evidence="5" key="1">
    <citation type="submission" date="2021-01" db="EMBL/GenBank/DDBJ databases">
        <title>A chromosome-scale assembly of European eel, Anguilla anguilla.</title>
        <authorList>
            <person name="Henkel C."/>
            <person name="Jong-Raadsen S.A."/>
            <person name="Dufour S."/>
            <person name="Weltzien F.-A."/>
            <person name="Palstra A.P."/>
            <person name="Pelster B."/>
            <person name="Spaink H.P."/>
            <person name="Van Den Thillart G.E."/>
            <person name="Jansen H."/>
            <person name="Zahm M."/>
            <person name="Klopp C."/>
            <person name="Cedric C."/>
            <person name="Louis A."/>
            <person name="Berthelot C."/>
            <person name="Parey E."/>
            <person name="Roest Crollius H."/>
            <person name="Montfort J."/>
            <person name="Robinson-Rechavi M."/>
            <person name="Bucao C."/>
            <person name="Bouchez O."/>
            <person name="Gislard M."/>
            <person name="Lluch J."/>
            <person name="Milhes M."/>
            <person name="Lampietro C."/>
            <person name="Lopez Roques C."/>
            <person name="Donnadieu C."/>
            <person name="Braasch I."/>
            <person name="Desvignes T."/>
            <person name="Postlethwait J."/>
            <person name="Bobe J."/>
            <person name="Guiguen Y."/>
            <person name="Dirks R."/>
        </authorList>
    </citation>
    <scope>NUCLEOTIDE SEQUENCE</scope>
    <source>
        <strain evidence="5">Tag_6206</strain>
        <tissue evidence="5">Liver</tissue>
    </source>
</reference>
<dbReference type="AlphaFoldDB" id="A0A9D3MXL8"/>
<proteinExistence type="predicted"/>
<gene>
    <name evidence="5" type="ORF">ANANG_G00046410</name>
</gene>
<evidence type="ECO:0000256" key="4">
    <source>
        <dbReference type="SAM" id="MobiDB-lite"/>
    </source>
</evidence>
<organism evidence="5 6">
    <name type="scientific">Anguilla anguilla</name>
    <name type="common">European freshwater eel</name>
    <name type="synonym">Muraena anguilla</name>
    <dbReference type="NCBI Taxonomy" id="7936"/>
    <lineage>
        <taxon>Eukaryota</taxon>
        <taxon>Metazoa</taxon>
        <taxon>Chordata</taxon>
        <taxon>Craniata</taxon>
        <taxon>Vertebrata</taxon>
        <taxon>Euteleostomi</taxon>
        <taxon>Actinopterygii</taxon>
        <taxon>Neopterygii</taxon>
        <taxon>Teleostei</taxon>
        <taxon>Anguilliformes</taxon>
        <taxon>Anguillidae</taxon>
        <taxon>Anguilla</taxon>
    </lineage>
</organism>
<keyword evidence="2 3" id="KW-0040">ANK repeat</keyword>